<dbReference type="Gene3D" id="3.30.450.40">
    <property type="match status" value="1"/>
</dbReference>
<dbReference type="SUPFAM" id="SSF46785">
    <property type="entry name" value="Winged helix' DNA-binding domain"/>
    <property type="match status" value="1"/>
</dbReference>
<keyword evidence="3" id="KW-0804">Transcription</keyword>
<protein>
    <submittedName>
        <fullName evidence="6">IclR family transcriptional regulator</fullName>
    </submittedName>
</protein>
<dbReference type="InterPro" id="IPR050707">
    <property type="entry name" value="HTH_MetabolicPath_Reg"/>
</dbReference>
<dbReference type="Proteomes" id="UP000605897">
    <property type="component" value="Unassembled WGS sequence"/>
</dbReference>
<evidence type="ECO:0000313" key="7">
    <source>
        <dbReference type="Proteomes" id="UP000605897"/>
    </source>
</evidence>
<dbReference type="PANTHER" id="PTHR30136:SF24">
    <property type="entry name" value="HTH-TYPE TRANSCRIPTIONAL REPRESSOR ALLR"/>
    <property type="match status" value="1"/>
</dbReference>
<proteinExistence type="predicted"/>
<evidence type="ECO:0000256" key="2">
    <source>
        <dbReference type="ARBA" id="ARBA00023125"/>
    </source>
</evidence>
<organism evidence="6 7">
    <name type="scientific">Amycolatopsis deserti</name>
    <dbReference type="NCBI Taxonomy" id="185696"/>
    <lineage>
        <taxon>Bacteria</taxon>
        <taxon>Bacillati</taxon>
        <taxon>Actinomycetota</taxon>
        <taxon>Actinomycetes</taxon>
        <taxon>Pseudonocardiales</taxon>
        <taxon>Pseudonocardiaceae</taxon>
        <taxon>Amycolatopsis</taxon>
    </lineage>
</organism>
<comment type="caution">
    <text evidence="6">The sequence shown here is derived from an EMBL/GenBank/DDBJ whole genome shotgun (WGS) entry which is preliminary data.</text>
</comment>
<accession>A0ABQ3JF77</accession>
<evidence type="ECO:0000256" key="3">
    <source>
        <dbReference type="ARBA" id="ARBA00023163"/>
    </source>
</evidence>
<sequence>MNPARIDRALSVLGYLAHHHEGRSLTHLSADLSLPMSSTHDLMQALVEIGVVRLAGPRTYALGPRAVMLALSIVDSVQLRAVARPFLRDLSEEINENTYLAVRTGDEVAYADRIETSQQLSVIIRLGDARPLHGSAVGKLMAAFDDELAKRVLSSSRLEQYTPLTLTNRATLRAEYAEIRERGYSVSDGESVEGIIGLATPIVNANGEAVAAVHVSAPRGRLAEDRLPVVVSHMLATAAAVSRQLGASAELIPDSDFNTVLAHEKRRRGAAS</sequence>
<dbReference type="SMART" id="SM00346">
    <property type="entry name" value="HTH_ICLR"/>
    <property type="match status" value="1"/>
</dbReference>
<dbReference type="Pfam" id="PF09339">
    <property type="entry name" value="HTH_IclR"/>
    <property type="match status" value="1"/>
</dbReference>
<keyword evidence="1" id="KW-0805">Transcription regulation</keyword>
<evidence type="ECO:0000313" key="6">
    <source>
        <dbReference type="EMBL" id="GHF18742.1"/>
    </source>
</evidence>
<dbReference type="EMBL" id="BNAU01000008">
    <property type="protein sequence ID" value="GHF18742.1"/>
    <property type="molecule type" value="Genomic_DNA"/>
</dbReference>
<dbReference type="Gene3D" id="1.10.10.10">
    <property type="entry name" value="Winged helix-like DNA-binding domain superfamily/Winged helix DNA-binding domain"/>
    <property type="match status" value="1"/>
</dbReference>
<keyword evidence="2" id="KW-0238">DNA-binding</keyword>
<gene>
    <name evidence="6" type="ORF">GCM10017786_60620</name>
</gene>
<keyword evidence="7" id="KW-1185">Reference proteome</keyword>
<dbReference type="PANTHER" id="PTHR30136">
    <property type="entry name" value="HELIX-TURN-HELIX TRANSCRIPTIONAL REGULATOR, ICLR FAMILY"/>
    <property type="match status" value="1"/>
</dbReference>
<dbReference type="PROSITE" id="PS51078">
    <property type="entry name" value="ICLR_ED"/>
    <property type="match status" value="1"/>
</dbReference>
<feature type="domain" description="IclR-ED" evidence="5">
    <location>
        <begin position="65"/>
        <end position="247"/>
    </location>
</feature>
<dbReference type="InterPro" id="IPR014757">
    <property type="entry name" value="Tscrpt_reg_IclR_C"/>
</dbReference>
<reference evidence="7" key="1">
    <citation type="journal article" date="2019" name="Int. J. Syst. Evol. Microbiol.">
        <title>The Global Catalogue of Microorganisms (GCM) 10K type strain sequencing project: providing services to taxonomists for standard genome sequencing and annotation.</title>
        <authorList>
            <consortium name="The Broad Institute Genomics Platform"/>
            <consortium name="The Broad Institute Genome Sequencing Center for Infectious Disease"/>
            <person name="Wu L."/>
            <person name="Ma J."/>
        </authorList>
    </citation>
    <scope>NUCLEOTIDE SEQUENCE [LARGE SCALE GENOMIC DNA]</scope>
    <source>
        <strain evidence="7">CGMCC 4.7677</strain>
    </source>
</reference>
<evidence type="ECO:0000259" key="4">
    <source>
        <dbReference type="PROSITE" id="PS51077"/>
    </source>
</evidence>
<name>A0ABQ3JF77_9PSEU</name>
<dbReference type="Pfam" id="PF01614">
    <property type="entry name" value="IclR_C"/>
    <property type="match status" value="1"/>
</dbReference>
<feature type="domain" description="HTH iclR-type" evidence="4">
    <location>
        <begin position="3"/>
        <end position="64"/>
    </location>
</feature>
<dbReference type="SUPFAM" id="SSF55781">
    <property type="entry name" value="GAF domain-like"/>
    <property type="match status" value="1"/>
</dbReference>
<dbReference type="InterPro" id="IPR029016">
    <property type="entry name" value="GAF-like_dom_sf"/>
</dbReference>
<dbReference type="PROSITE" id="PS51077">
    <property type="entry name" value="HTH_ICLR"/>
    <property type="match status" value="1"/>
</dbReference>
<dbReference type="RefSeq" id="WP_191248032.1">
    <property type="nucleotide sequence ID" value="NZ_BNAU01000008.1"/>
</dbReference>
<dbReference type="InterPro" id="IPR036388">
    <property type="entry name" value="WH-like_DNA-bd_sf"/>
</dbReference>
<evidence type="ECO:0000256" key="1">
    <source>
        <dbReference type="ARBA" id="ARBA00023015"/>
    </source>
</evidence>
<dbReference type="InterPro" id="IPR036390">
    <property type="entry name" value="WH_DNA-bd_sf"/>
</dbReference>
<evidence type="ECO:0000259" key="5">
    <source>
        <dbReference type="PROSITE" id="PS51078"/>
    </source>
</evidence>
<dbReference type="InterPro" id="IPR005471">
    <property type="entry name" value="Tscrpt_reg_IclR_N"/>
</dbReference>